<accession>A0A5R9BAB4</accession>
<organism evidence="2 3">
    <name type="scientific">Nesterenkonia salmonea</name>
    <dbReference type="NCBI Taxonomy" id="1804987"/>
    <lineage>
        <taxon>Bacteria</taxon>
        <taxon>Bacillati</taxon>
        <taxon>Actinomycetota</taxon>
        <taxon>Actinomycetes</taxon>
        <taxon>Micrococcales</taxon>
        <taxon>Micrococcaceae</taxon>
        <taxon>Nesterenkonia</taxon>
    </lineage>
</organism>
<gene>
    <name evidence="2" type="ORF">FEF26_08550</name>
</gene>
<dbReference type="AlphaFoldDB" id="A0A5R9BAB4"/>
<dbReference type="EMBL" id="VAVZ01000021">
    <property type="protein sequence ID" value="TLP96761.1"/>
    <property type="molecule type" value="Genomic_DNA"/>
</dbReference>
<protein>
    <submittedName>
        <fullName evidence="2">Uncharacterized protein</fullName>
    </submittedName>
</protein>
<reference evidence="2 3" key="1">
    <citation type="submission" date="2019-05" db="EMBL/GenBank/DDBJ databases">
        <title>Nesterenkonia sp. GY074 isolated from the Southern Atlantic Ocean.</title>
        <authorList>
            <person name="Zhang G."/>
        </authorList>
    </citation>
    <scope>NUCLEOTIDE SEQUENCE [LARGE SCALE GENOMIC DNA]</scope>
    <source>
        <strain evidence="2 3">GY074</strain>
    </source>
</reference>
<evidence type="ECO:0000313" key="2">
    <source>
        <dbReference type="EMBL" id="TLP96761.1"/>
    </source>
</evidence>
<name>A0A5R9BAB4_9MICC</name>
<proteinExistence type="predicted"/>
<keyword evidence="3" id="KW-1185">Reference proteome</keyword>
<dbReference type="RefSeq" id="WP_138253125.1">
    <property type="nucleotide sequence ID" value="NZ_VAVZ01000021.1"/>
</dbReference>
<evidence type="ECO:0000256" key="1">
    <source>
        <dbReference type="SAM" id="MobiDB-lite"/>
    </source>
</evidence>
<feature type="region of interest" description="Disordered" evidence="1">
    <location>
        <begin position="33"/>
        <end position="66"/>
    </location>
</feature>
<sequence>MEPPSFDHKISELWLICTSGSDLLLDVEASANGAAQSAGRPQRHLAVSRSIPGSEDQSDLETHHYE</sequence>
<dbReference type="Proteomes" id="UP000310458">
    <property type="component" value="Unassembled WGS sequence"/>
</dbReference>
<evidence type="ECO:0000313" key="3">
    <source>
        <dbReference type="Proteomes" id="UP000310458"/>
    </source>
</evidence>
<comment type="caution">
    <text evidence="2">The sequence shown here is derived from an EMBL/GenBank/DDBJ whole genome shotgun (WGS) entry which is preliminary data.</text>
</comment>